<feature type="non-terminal residue" evidence="1">
    <location>
        <position position="1"/>
    </location>
</feature>
<evidence type="ECO:0000313" key="2">
    <source>
        <dbReference type="Proteomes" id="UP000886860"/>
    </source>
</evidence>
<reference evidence="1" key="1">
    <citation type="submission" date="2020-10" db="EMBL/GenBank/DDBJ databases">
        <authorList>
            <person name="Gilroy R."/>
        </authorList>
    </citation>
    <scope>NUCLEOTIDE SEQUENCE</scope>
    <source>
        <strain evidence="1">CHK123-3438</strain>
    </source>
</reference>
<comment type="caution">
    <text evidence="1">The sequence shown here is derived from an EMBL/GenBank/DDBJ whole genome shotgun (WGS) entry which is preliminary data.</text>
</comment>
<name>A0A9D1GKU3_9FIRM</name>
<gene>
    <name evidence="1" type="ORF">IAB60_08510</name>
</gene>
<proteinExistence type="predicted"/>
<dbReference type="EMBL" id="DVKS01000148">
    <property type="protein sequence ID" value="HIT42119.1"/>
    <property type="molecule type" value="Genomic_DNA"/>
</dbReference>
<organism evidence="1 2">
    <name type="scientific">Candidatus Caccovicinus merdipullorum</name>
    <dbReference type="NCBI Taxonomy" id="2840724"/>
    <lineage>
        <taxon>Bacteria</taxon>
        <taxon>Bacillati</taxon>
        <taxon>Bacillota</taxon>
        <taxon>Clostridia</taxon>
        <taxon>Eubacteriales</taxon>
        <taxon>Candidatus Caccovicinus</taxon>
    </lineage>
</organism>
<accession>A0A9D1GKU3</accession>
<sequence length="73" mass="8040">EVLPEDLQEQLQDQILYAANGSGEEIPCGLNISNTRFPEATGVSITPNCYMGIVSNTARLDTVIAWIRFILND</sequence>
<dbReference type="AlphaFoldDB" id="A0A9D1GKU3"/>
<reference evidence="1" key="2">
    <citation type="journal article" date="2021" name="PeerJ">
        <title>Extensive microbial diversity within the chicken gut microbiome revealed by metagenomics and culture.</title>
        <authorList>
            <person name="Gilroy R."/>
            <person name="Ravi A."/>
            <person name="Getino M."/>
            <person name="Pursley I."/>
            <person name="Horton D.L."/>
            <person name="Alikhan N.F."/>
            <person name="Baker D."/>
            <person name="Gharbi K."/>
            <person name="Hall N."/>
            <person name="Watson M."/>
            <person name="Adriaenssens E.M."/>
            <person name="Foster-Nyarko E."/>
            <person name="Jarju S."/>
            <person name="Secka A."/>
            <person name="Antonio M."/>
            <person name="Oren A."/>
            <person name="Chaudhuri R.R."/>
            <person name="La Ragione R."/>
            <person name="Hildebrand F."/>
            <person name="Pallen M.J."/>
        </authorList>
    </citation>
    <scope>NUCLEOTIDE SEQUENCE</scope>
    <source>
        <strain evidence="1">CHK123-3438</strain>
    </source>
</reference>
<protein>
    <submittedName>
        <fullName evidence="1">Uncharacterized protein</fullName>
    </submittedName>
</protein>
<evidence type="ECO:0000313" key="1">
    <source>
        <dbReference type="EMBL" id="HIT42119.1"/>
    </source>
</evidence>
<dbReference type="Proteomes" id="UP000886860">
    <property type="component" value="Unassembled WGS sequence"/>
</dbReference>